<keyword evidence="11" id="KW-0443">Lipid metabolism</keyword>
<evidence type="ECO:0000256" key="8">
    <source>
        <dbReference type="ARBA" id="ARBA00022837"/>
    </source>
</evidence>
<evidence type="ECO:0000313" key="17">
    <source>
        <dbReference type="WBParaSite" id="MCU_006840-RA"/>
    </source>
</evidence>
<dbReference type="PANTHER" id="PTHR45792">
    <property type="entry name" value="DIACYLGLYCEROL LIPASE HOMOLOG-RELATED"/>
    <property type="match status" value="1"/>
</dbReference>
<comment type="subcellular location">
    <subcellularLocation>
        <location evidence="2">Cell membrane</location>
        <topology evidence="2">Multi-pass membrane protein</topology>
    </subcellularLocation>
</comment>
<evidence type="ECO:0000259" key="16">
    <source>
        <dbReference type="Pfam" id="PF01764"/>
    </source>
</evidence>
<evidence type="ECO:0000256" key="10">
    <source>
        <dbReference type="ARBA" id="ARBA00022989"/>
    </source>
</evidence>
<evidence type="ECO:0000256" key="2">
    <source>
        <dbReference type="ARBA" id="ARBA00004651"/>
    </source>
</evidence>
<keyword evidence="12 15" id="KW-0472">Membrane</keyword>
<evidence type="ECO:0000256" key="13">
    <source>
        <dbReference type="ARBA" id="ARBA00024531"/>
    </source>
</evidence>
<evidence type="ECO:0000256" key="7">
    <source>
        <dbReference type="ARBA" id="ARBA00022801"/>
    </source>
</evidence>
<sequence>MPHLKLCKRTWKYSEDEFVISSITQSILRILLAVVAGAYLWKAENLPPINDNLLEILFIVTFVLCGLQVITLIIIAFVSGRGGIMEVHKRKHIGVWLLIHLILMILELVFYCLSIWQITVLHTETPEKADFSSFVAVIAWCAILLFTIVCEIIDWIRHFDKHGRLKYQFYQTFLYGDGNDKTDDEKRELIEAVRQISHIRWSGFISDKITSSKSPDDPRGEAVTAVASAISDLLTDLDLTFSDLAVGLLLLQWQTKYWIGGQSRVPAKYVLKQTDPVLTDLAAPNDKKKKNPIDQLNKDWLHISRLKRYSHLVNASYGWIYYYLENPCDCTALNRLCQKISWKNPTAPKRQVDLENGIDGPGGCMCAGYNCYLAAFLEMTQLECDDILIFDITDQFYDATVMLIIDDATEAIVIIVRGTLSGDDTLVDMVAAGAPLRNEDNVLPADKQLIGHGGMCRTAQNIVSRIIEEGWVEAARRLRPRYPVVICGHSLGAGLVSLMSALLQPSYPELKAYAFSPPGGLMNENLARHTRPYLCSITYGYDCVGRLGSQTLEDQRARIFHALCVYKVPKFIVLGTQMCLSLLRMLPCCSCLPKTISLDEQTKNKLIDPDLNDAFETPIGSKFKPYVKDNKRGSTKIDRLLPSERSLMRWKNPECHQLLSLPRPYPRSLYPKSLKGSEVKQKYTIDWMIKSLKNPVPSGRLLHILEVDSDFEIKGVEPYRKRGYKPPPIALWADANTFNSLLIHPKMLFNHSPIAVSTAIDRLYNSIVHPEKVFHKIHTNTWHREMEPVKGITRNLTEKDVEKFSRARKLK</sequence>
<dbReference type="SUPFAM" id="SSF53474">
    <property type="entry name" value="alpha/beta-Hydrolases"/>
    <property type="match status" value="1"/>
</dbReference>
<keyword evidence="7" id="KW-0378">Hydrolase</keyword>
<dbReference type="PANTHER" id="PTHR45792:SF8">
    <property type="entry name" value="DIACYLGLYCEROL LIPASE-ALPHA"/>
    <property type="match status" value="1"/>
</dbReference>
<evidence type="ECO:0000256" key="12">
    <source>
        <dbReference type="ARBA" id="ARBA00023136"/>
    </source>
</evidence>
<evidence type="ECO:0000256" key="15">
    <source>
        <dbReference type="SAM" id="Phobius"/>
    </source>
</evidence>
<organism evidence="17">
    <name type="scientific">Mesocestoides corti</name>
    <name type="common">Flatworm</name>
    <dbReference type="NCBI Taxonomy" id="53468"/>
    <lineage>
        <taxon>Eukaryota</taxon>
        <taxon>Metazoa</taxon>
        <taxon>Spiralia</taxon>
        <taxon>Lophotrochozoa</taxon>
        <taxon>Platyhelminthes</taxon>
        <taxon>Cestoda</taxon>
        <taxon>Eucestoda</taxon>
        <taxon>Cyclophyllidea</taxon>
        <taxon>Mesocestoididae</taxon>
        <taxon>Mesocestoides</taxon>
    </lineage>
</organism>
<dbReference type="InterPro" id="IPR029058">
    <property type="entry name" value="AB_hydrolase_fold"/>
</dbReference>
<evidence type="ECO:0000256" key="1">
    <source>
        <dbReference type="ARBA" id="ARBA00001913"/>
    </source>
</evidence>
<feature type="transmembrane region" description="Helical" evidence="15">
    <location>
        <begin position="482"/>
        <end position="503"/>
    </location>
</feature>
<dbReference type="InterPro" id="IPR052214">
    <property type="entry name" value="DAG_Lipase-Related"/>
</dbReference>
<dbReference type="GO" id="GO:0016042">
    <property type="term" value="P:lipid catabolic process"/>
    <property type="evidence" value="ECO:0007669"/>
    <property type="project" value="UniProtKB-KW"/>
</dbReference>
<dbReference type="Pfam" id="PF01764">
    <property type="entry name" value="Lipase_3"/>
    <property type="match status" value="1"/>
</dbReference>
<dbReference type="WBParaSite" id="MCU_006840-RA">
    <property type="protein sequence ID" value="MCU_006840-RA"/>
    <property type="gene ID" value="MCU_006840"/>
</dbReference>
<dbReference type="GO" id="GO:0016298">
    <property type="term" value="F:lipase activity"/>
    <property type="evidence" value="ECO:0007669"/>
    <property type="project" value="TreeGrafter"/>
</dbReference>
<dbReference type="GO" id="GO:0005886">
    <property type="term" value="C:plasma membrane"/>
    <property type="evidence" value="ECO:0007669"/>
    <property type="project" value="UniProtKB-SubCell"/>
</dbReference>
<dbReference type="AlphaFoldDB" id="A0A5K3FAD2"/>
<feature type="transmembrane region" description="Helical" evidence="15">
    <location>
        <begin position="53"/>
        <end position="77"/>
    </location>
</feature>
<accession>A0A5K3FAD2</accession>
<evidence type="ECO:0000256" key="5">
    <source>
        <dbReference type="ARBA" id="ARBA00022692"/>
    </source>
</evidence>
<dbReference type="CDD" id="cd00519">
    <property type="entry name" value="Lipase_3"/>
    <property type="match status" value="1"/>
</dbReference>
<feature type="transmembrane region" description="Helical" evidence="15">
    <location>
        <begin position="18"/>
        <end position="41"/>
    </location>
</feature>
<proteinExistence type="predicted"/>
<comment type="cofactor">
    <cofactor evidence="1">
        <name>Ca(2+)</name>
        <dbReference type="ChEBI" id="CHEBI:29108"/>
    </cofactor>
</comment>
<feature type="transmembrane region" description="Helical" evidence="15">
    <location>
        <begin position="131"/>
        <end position="156"/>
    </location>
</feature>
<evidence type="ECO:0000256" key="14">
    <source>
        <dbReference type="ARBA" id="ARBA00026104"/>
    </source>
</evidence>
<reference evidence="17" key="1">
    <citation type="submission" date="2019-11" db="UniProtKB">
        <authorList>
            <consortium name="WormBaseParasite"/>
        </authorList>
    </citation>
    <scope>IDENTIFICATION</scope>
</reference>
<evidence type="ECO:0000256" key="3">
    <source>
        <dbReference type="ARBA" id="ARBA00022475"/>
    </source>
</evidence>
<keyword evidence="10 15" id="KW-1133">Transmembrane helix</keyword>
<feature type="domain" description="Fungal lipase-type" evidence="16">
    <location>
        <begin position="413"/>
        <end position="547"/>
    </location>
</feature>
<keyword evidence="5 15" id="KW-0812">Transmembrane</keyword>
<keyword evidence="3" id="KW-1003">Cell membrane</keyword>
<keyword evidence="9" id="KW-0442">Lipid degradation</keyword>
<evidence type="ECO:0000256" key="6">
    <source>
        <dbReference type="ARBA" id="ARBA00022723"/>
    </source>
</evidence>
<evidence type="ECO:0000256" key="4">
    <source>
        <dbReference type="ARBA" id="ARBA00022553"/>
    </source>
</evidence>
<dbReference type="GO" id="GO:0046872">
    <property type="term" value="F:metal ion binding"/>
    <property type="evidence" value="ECO:0007669"/>
    <property type="project" value="UniProtKB-KW"/>
</dbReference>
<protein>
    <recommendedName>
        <fullName evidence="14">sn-1-specific diacylglycerol lipase</fullName>
        <ecNumber evidence="14">3.1.1.116</ecNumber>
    </recommendedName>
</protein>
<dbReference type="Gene3D" id="3.40.50.1820">
    <property type="entry name" value="alpha/beta hydrolase"/>
    <property type="match status" value="1"/>
</dbReference>
<dbReference type="InterPro" id="IPR002921">
    <property type="entry name" value="Fungal_lipase-type"/>
</dbReference>
<evidence type="ECO:0000256" key="11">
    <source>
        <dbReference type="ARBA" id="ARBA00023098"/>
    </source>
</evidence>
<keyword evidence="8" id="KW-0106">Calcium</keyword>
<evidence type="ECO:0000256" key="9">
    <source>
        <dbReference type="ARBA" id="ARBA00022963"/>
    </source>
</evidence>
<comment type="catalytic activity">
    <reaction evidence="13">
        <text>a 1,2-diacyl-sn-glycerol + H2O = a 2-acylglycerol + a fatty acid + H(+)</text>
        <dbReference type="Rhea" id="RHEA:33275"/>
        <dbReference type="ChEBI" id="CHEBI:15377"/>
        <dbReference type="ChEBI" id="CHEBI:15378"/>
        <dbReference type="ChEBI" id="CHEBI:17389"/>
        <dbReference type="ChEBI" id="CHEBI:17815"/>
        <dbReference type="ChEBI" id="CHEBI:28868"/>
        <dbReference type="EC" id="3.1.1.116"/>
    </reaction>
    <physiologicalReaction direction="left-to-right" evidence="13">
        <dbReference type="Rhea" id="RHEA:33276"/>
    </physiologicalReaction>
</comment>
<keyword evidence="4" id="KW-0597">Phosphoprotein</keyword>
<keyword evidence="6" id="KW-0479">Metal-binding</keyword>
<feature type="transmembrane region" description="Helical" evidence="15">
    <location>
        <begin position="97"/>
        <end position="119"/>
    </location>
</feature>
<name>A0A5K3FAD2_MESCO</name>
<dbReference type="EC" id="3.1.1.116" evidence="14"/>